<dbReference type="Proteomes" id="UP001231189">
    <property type="component" value="Unassembled WGS sequence"/>
</dbReference>
<keyword evidence="5" id="KW-0677">Repeat</keyword>
<proteinExistence type="predicted"/>
<evidence type="ECO:0000256" key="3">
    <source>
        <dbReference type="ARBA" id="ARBA00022692"/>
    </source>
</evidence>
<dbReference type="FunFam" id="3.80.10.10:FF:000129">
    <property type="entry name" value="Leucine-rich repeat receptor-like kinase"/>
    <property type="match status" value="1"/>
</dbReference>
<keyword evidence="2" id="KW-0433">Leucine-rich repeat</keyword>
<evidence type="ECO:0000256" key="6">
    <source>
        <dbReference type="ARBA" id="ARBA00022989"/>
    </source>
</evidence>
<keyword evidence="7" id="KW-0472">Membrane</keyword>
<keyword evidence="12" id="KW-1185">Reference proteome</keyword>
<protein>
    <recommendedName>
        <fullName evidence="13">Leucine-rich repeat-containing N-terminal plant-type domain-containing protein</fullName>
    </recommendedName>
</protein>
<evidence type="ECO:0000256" key="7">
    <source>
        <dbReference type="ARBA" id="ARBA00023136"/>
    </source>
</evidence>
<keyword evidence="6" id="KW-1133">Transmembrane helix</keyword>
<keyword evidence="9" id="KW-0325">Glycoprotein</keyword>
<evidence type="ECO:0000256" key="5">
    <source>
        <dbReference type="ARBA" id="ARBA00022737"/>
    </source>
</evidence>
<dbReference type="PANTHER" id="PTHR47986">
    <property type="entry name" value="OSJNBA0070M12.3 PROTEIN"/>
    <property type="match status" value="1"/>
</dbReference>
<evidence type="ECO:0000256" key="9">
    <source>
        <dbReference type="ARBA" id="ARBA00023180"/>
    </source>
</evidence>
<evidence type="ECO:0000313" key="11">
    <source>
        <dbReference type="EMBL" id="KAK1605094.1"/>
    </source>
</evidence>
<dbReference type="PANTHER" id="PTHR47986:SF1">
    <property type="entry name" value="OS04G0685900 PROTEIN"/>
    <property type="match status" value="1"/>
</dbReference>
<evidence type="ECO:0000256" key="2">
    <source>
        <dbReference type="ARBA" id="ARBA00022614"/>
    </source>
</evidence>
<dbReference type="AlphaFoldDB" id="A0AAD8QNA7"/>
<organism evidence="11 12">
    <name type="scientific">Lolium multiflorum</name>
    <name type="common">Italian ryegrass</name>
    <name type="synonym">Lolium perenne subsp. multiflorum</name>
    <dbReference type="NCBI Taxonomy" id="4521"/>
    <lineage>
        <taxon>Eukaryota</taxon>
        <taxon>Viridiplantae</taxon>
        <taxon>Streptophyta</taxon>
        <taxon>Embryophyta</taxon>
        <taxon>Tracheophyta</taxon>
        <taxon>Spermatophyta</taxon>
        <taxon>Magnoliopsida</taxon>
        <taxon>Liliopsida</taxon>
        <taxon>Poales</taxon>
        <taxon>Poaceae</taxon>
        <taxon>BOP clade</taxon>
        <taxon>Pooideae</taxon>
        <taxon>Poodae</taxon>
        <taxon>Poeae</taxon>
        <taxon>Poeae Chloroplast Group 2 (Poeae type)</taxon>
        <taxon>Loliodinae</taxon>
        <taxon>Loliinae</taxon>
        <taxon>Lolium</taxon>
    </lineage>
</organism>
<reference evidence="11" key="1">
    <citation type="submission" date="2023-07" db="EMBL/GenBank/DDBJ databases">
        <title>A chromosome-level genome assembly of Lolium multiflorum.</title>
        <authorList>
            <person name="Chen Y."/>
            <person name="Copetti D."/>
            <person name="Kolliker R."/>
            <person name="Studer B."/>
        </authorList>
    </citation>
    <scope>NUCLEOTIDE SEQUENCE</scope>
    <source>
        <strain evidence="11">02402/16</strain>
        <tissue evidence="11">Leaf</tissue>
    </source>
</reference>
<dbReference type="GO" id="GO:0016020">
    <property type="term" value="C:membrane"/>
    <property type="evidence" value="ECO:0007669"/>
    <property type="project" value="UniProtKB-SubCell"/>
</dbReference>
<evidence type="ECO:0000313" key="12">
    <source>
        <dbReference type="Proteomes" id="UP001231189"/>
    </source>
</evidence>
<evidence type="ECO:0008006" key="13">
    <source>
        <dbReference type="Google" id="ProtNLM"/>
    </source>
</evidence>
<dbReference type="InterPro" id="IPR032675">
    <property type="entry name" value="LRR_dom_sf"/>
</dbReference>
<dbReference type="SUPFAM" id="SSF52058">
    <property type="entry name" value="L domain-like"/>
    <property type="match status" value="1"/>
</dbReference>
<evidence type="ECO:0000256" key="10">
    <source>
        <dbReference type="SAM" id="MobiDB-lite"/>
    </source>
</evidence>
<keyword evidence="4" id="KW-0732">Signal</keyword>
<evidence type="ECO:0000256" key="4">
    <source>
        <dbReference type="ARBA" id="ARBA00022729"/>
    </source>
</evidence>
<dbReference type="Gene3D" id="3.80.10.10">
    <property type="entry name" value="Ribonuclease Inhibitor"/>
    <property type="match status" value="1"/>
</dbReference>
<comment type="subcellular location">
    <subcellularLocation>
        <location evidence="1">Membrane</location>
        <topology evidence="1">Single-pass membrane protein</topology>
    </subcellularLocation>
</comment>
<evidence type="ECO:0000256" key="1">
    <source>
        <dbReference type="ARBA" id="ARBA00004167"/>
    </source>
</evidence>
<sequence length="137" mass="14261">MAVKSPLGDDSPPGRVPRRSPESRDGIGGGGVWKVFRIVALAIGHVDVAVNDPCKDWLGVSCYQGKVTLLNLPGYGLNGSVSASLGNLSALSDVRLNGNNLTGRVPGSIDGLKSPRELDLSTNDLTCPLALVLQTAR</sequence>
<accession>A0AAD8QNA7</accession>
<comment type="caution">
    <text evidence="11">The sequence shown here is derived from an EMBL/GenBank/DDBJ whole genome shotgun (WGS) entry which is preliminary data.</text>
</comment>
<gene>
    <name evidence="11" type="ORF">QYE76_028767</name>
</gene>
<name>A0AAD8QNA7_LOLMU</name>
<dbReference type="InterPro" id="IPR052422">
    <property type="entry name" value="Auxin_Ser/Thr_Kinase"/>
</dbReference>
<evidence type="ECO:0000256" key="8">
    <source>
        <dbReference type="ARBA" id="ARBA00023170"/>
    </source>
</evidence>
<keyword evidence="8" id="KW-0675">Receptor</keyword>
<keyword evidence="3" id="KW-0812">Transmembrane</keyword>
<dbReference type="EMBL" id="JAUUTY010000007">
    <property type="protein sequence ID" value="KAK1605094.1"/>
    <property type="molecule type" value="Genomic_DNA"/>
</dbReference>
<feature type="region of interest" description="Disordered" evidence="10">
    <location>
        <begin position="1"/>
        <end position="26"/>
    </location>
</feature>